<evidence type="ECO:0000313" key="2">
    <source>
        <dbReference type="EMBL" id="GMR39587.1"/>
    </source>
</evidence>
<organism evidence="2 3">
    <name type="scientific">Pristionchus mayeri</name>
    <dbReference type="NCBI Taxonomy" id="1317129"/>
    <lineage>
        <taxon>Eukaryota</taxon>
        <taxon>Metazoa</taxon>
        <taxon>Ecdysozoa</taxon>
        <taxon>Nematoda</taxon>
        <taxon>Chromadorea</taxon>
        <taxon>Rhabditida</taxon>
        <taxon>Rhabditina</taxon>
        <taxon>Diplogasteromorpha</taxon>
        <taxon>Diplogasteroidea</taxon>
        <taxon>Neodiplogasteridae</taxon>
        <taxon>Pristionchus</taxon>
    </lineage>
</organism>
<evidence type="ECO:0000313" key="3">
    <source>
        <dbReference type="Proteomes" id="UP001328107"/>
    </source>
</evidence>
<protein>
    <recommendedName>
        <fullName evidence="4">G protein-coupled receptor</fullName>
    </recommendedName>
</protein>
<gene>
    <name evidence="2" type="ORF">PMAYCL1PPCAC_09782</name>
</gene>
<evidence type="ECO:0008006" key="4">
    <source>
        <dbReference type="Google" id="ProtNLM"/>
    </source>
</evidence>
<dbReference type="AlphaFoldDB" id="A0AAN5CDJ5"/>
<keyword evidence="1" id="KW-1133">Transmembrane helix</keyword>
<evidence type="ECO:0000256" key="1">
    <source>
        <dbReference type="SAM" id="Phobius"/>
    </source>
</evidence>
<feature type="transmembrane region" description="Helical" evidence="1">
    <location>
        <begin position="12"/>
        <end position="33"/>
    </location>
</feature>
<proteinExistence type="predicted"/>
<sequence>DLKAGTQTFSQISLSLQMACLATVIVCDMLIIWKVYKIRKARITNVQTSIHPSAFSGAASNNTITPNASMNTSQPNRFERRIAIAFLLLSLSFLIPTIVFNSRSVFQKFLLYNLVTKFSNLLEYSKWMVYTISLPSIRKQFSKAFCRL</sequence>
<dbReference type="EMBL" id="BTRK01000002">
    <property type="protein sequence ID" value="GMR39587.1"/>
    <property type="molecule type" value="Genomic_DNA"/>
</dbReference>
<name>A0AAN5CDJ5_9BILA</name>
<feature type="non-terminal residue" evidence="2">
    <location>
        <position position="148"/>
    </location>
</feature>
<accession>A0AAN5CDJ5</accession>
<comment type="caution">
    <text evidence="2">The sequence shown here is derived from an EMBL/GenBank/DDBJ whole genome shotgun (WGS) entry which is preliminary data.</text>
</comment>
<keyword evidence="1" id="KW-0472">Membrane</keyword>
<keyword evidence="3" id="KW-1185">Reference proteome</keyword>
<reference evidence="3" key="1">
    <citation type="submission" date="2022-10" db="EMBL/GenBank/DDBJ databases">
        <title>Genome assembly of Pristionchus species.</title>
        <authorList>
            <person name="Yoshida K."/>
            <person name="Sommer R.J."/>
        </authorList>
    </citation>
    <scope>NUCLEOTIDE SEQUENCE [LARGE SCALE GENOMIC DNA]</scope>
    <source>
        <strain evidence="3">RS5460</strain>
    </source>
</reference>
<feature type="non-terminal residue" evidence="2">
    <location>
        <position position="1"/>
    </location>
</feature>
<dbReference type="Proteomes" id="UP001328107">
    <property type="component" value="Unassembled WGS sequence"/>
</dbReference>
<keyword evidence="1" id="KW-0812">Transmembrane</keyword>
<feature type="transmembrane region" description="Helical" evidence="1">
    <location>
        <begin position="82"/>
        <end position="100"/>
    </location>
</feature>